<dbReference type="InterPro" id="IPR036412">
    <property type="entry name" value="HAD-like_sf"/>
</dbReference>
<dbReference type="InterPro" id="IPR023214">
    <property type="entry name" value="HAD_sf"/>
</dbReference>
<evidence type="ECO:0000313" key="1">
    <source>
        <dbReference type="EMBL" id="MDO7904896.1"/>
    </source>
</evidence>
<dbReference type="SUPFAM" id="SSF56784">
    <property type="entry name" value="HAD-like"/>
    <property type="match status" value="1"/>
</dbReference>
<dbReference type="PANTHER" id="PTHR43434:SF1">
    <property type="entry name" value="PHOSPHOGLYCOLATE PHOSPHATASE"/>
    <property type="match status" value="1"/>
</dbReference>
<dbReference type="Gene3D" id="1.10.150.240">
    <property type="entry name" value="Putative phosphatase, domain 2"/>
    <property type="match status" value="1"/>
</dbReference>
<dbReference type="SFLD" id="SFLDS00003">
    <property type="entry name" value="Haloacid_Dehalogenase"/>
    <property type="match status" value="1"/>
</dbReference>
<name>A0ABT9C6L0_9BACL</name>
<sequence length="254" mass="29870">MSYEKQQIIFDLDDTLIHCNKYFDLILGQYFELMMDWFQNDQLTVEEIRQKQIEIDVAGVTKVGFASEHFPQSLIDTYHFLCEKYGHKAAEDEEHELRLLGRSVYEQEIEAYPGMVETLESLTKAGHHLYLYTGGEKAIQQRKIDQMKLSTYFDERIFIRQHKNIEALEQILQSGSFDRKKTWMIGNSLRTDIEPAITAGINCIYLKQKNEWSYNIIELKQEPTSVMYTIHSLTDVPRVIHESIHMHQQQKTLG</sequence>
<dbReference type="RefSeq" id="WP_305022094.1">
    <property type="nucleotide sequence ID" value="NZ_JAUQTB010000001.1"/>
</dbReference>
<dbReference type="Proteomes" id="UP001240171">
    <property type="component" value="Unassembled WGS sequence"/>
</dbReference>
<evidence type="ECO:0000313" key="2">
    <source>
        <dbReference type="Proteomes" id="UP001240171"/>
    </source>
</evidence>
<dbReference type="Gene3D" id="3.40.50.1000">
    <property type="entry name" value="HAD superfamily/HAD-like"/>
    <property type="match status" value="1"/>
</dbReference>
<organism evidence="1 2">
    <name type="scientific">Paenibacillus lacisoli</name>
    <dbReference type="NCBI Taxonomy" id="3064525"/>
    <lineage>
        <taxon>Bacteria</taxon>
        <taxon>Bacillati</taxon>
        <taxon>Bacillota</taxon>
        <taxon>Bacilli</taxon>
        <taxon>Bacillales</taxon>
        <taxon>Paenibacillaceae</taxon>
        <taxon>Paenibacillus</taxon>
    </lineage>
</organism>
<comment type="caution">
    <text evidence="1">The sequence shown here is derived from an EMBL/GenBank/DDBJ whole genome shotgun (WGS) entry which is preliminary data.</text>
</comment>
<keyword evidence="2" id="KW-1185">Reference proteome</keyword>
<dbReference type="EC" id="3.1.3.-" evidence="1"/>
<protein>
    <submittedName>
        <fullName evidence="1">HAD family hydrolase</fullName>
        <ecNumber evidence="1">3.1.3.-</ecNumber>
    </submittedName>
</protein>
<proteinExistence type="predicted"/>
<dbReference type="PANTHER" id="PTHR43434">
    <property type="entry name" value="PHOSPHOGLYCOLATE PHOSPHATASE"/>
    <property type="match status" value="1"/>
</dbReference>
<accession>A0ABT9C6L0</accession>
<reference evidence="1 2" key="1">
    <citation type="submission" date="2023-07" db="EMBL/GenBank/DDBJ databases">
        <title>Paenibacillus sp. JX-17 nov. isolated from soil.</title>
        <authorList>
            <person name="Wan Y."/>
            <person name="Liu B."/>
        </authorList>
    </citation>
    <scope>NUCLEOTIDE SEQUENCE [LARGE SCALE GENOMIC DNA]</scope>
    <source>
        <strain evidence="1 2">JX-17</strain>
    </source>
</reference>
<dbReference type="EMBL" id="JAUQTB010000001">
    <property type="protein sequence ID" value="MDO7904896.1"/>
    <property type="molecule type" value="Genomic_DNA"/>
</dbReference>
<gene>
    <name evidence="1" type="ORF">Q5741_00545</name>
</gene>
<dbReference type="InterPro" id="IPR023198">
    <property type="entry name" value="PGP-like_dom2"/>
</dbReference>
<dbReference type="SFLD" id="SFLDG01129">
    <property type="entry name" value="C1.5:_HAD__Beta-PGM__Phosphata"/>
    <property type="match status" value="1"/>
</dbReference>
<dbReference type="GO" id="GO:0016787">
    <property type="term" value="F:hydrolase activity"/>
    <property type="evidence" value="ECO:0007669"/>
    <property type="project" value="UniProtKB-KW"/>
</dbReference>
<keyword evidence="1" id="KW-0378">Hydrolase</keyword>
<dbReference type="InterPro" id="IPR050155">
    <property type="entry name" value="HAD-like_hydrolase_sf"/>
</dbReference>
<dbReference type="Pfam" id="PF00702">
    <property type="entry name" value="Hydrolase"/>
    <property type="match status" value="1"/>
</dbReference>